<proteinExistence type="predicted"/>
<dbReference type="NCBIfam" id="TIGR01200">
    <property type="entry name" value="GLPGLI"/>
    <property type="match status" value="1"/>
</dbReference>
<evidence type="ECO:0008006" key="3">
    <source>
        <dbReference type="Google" id="ProtNLM"/>
    </source>
</evidence>
<dbReference type="Proteomes" id="UP000245627">
    <property type="component" value="Unassembled WGS sequence"/>
</dbReference>
<dbReference type="EMBL" id="QDKG01000001">
    <property type="protein sequence ID" value="PVH26782.1"/>
    <property type="molecule type" value="Genomic_DNA"/>
</dbReference>
<protein>
    <recommendedName>
        <fullName evidence="3">GLPGLI family protein</fullName>
    </recommendedName>
</protein>
<keyword evidence="2" id="KW-1185">Reference proteome</keyword>
<gene>
    <name evidence="1" type="ORF">DC487_04045</name>
</gene>
<reference evidence="1 2" key="1">
    <citation type="submission" date="2018-04" db="EMBL/GenBank/DDBJ databases">
        <title>Sphingobacterium cortibacter sp. nov.</title>
        <authorList>
            <person name="Li Y."/>
        </authorList>
    </citation>
    <scope>NUCLEOTIDE SEQUENCE [LARGE SCALE GENOMIC DNA]</scope>
    <source>
        <strain evidence="1 2">2c-3</strain>
    </source>
</reference>
<dbReference type="OrthoDB" id="1440774at2"/>
<evidence type="ECO:0000313" key="1">
    <source>
        <dbReference type="EMBL" id="PVH26782.1"/>
    </source>
</evidence>
<dbReference type="Pfam" id="PF09697">
    <property type="entry name" value="Porph_ging"/>
    <property type="match status" value="1"/>
</dbReference>
<dbReference type="AlphaFoldDB" id="A0A2T8HNA2"/>
<comment type="caution">
    <text evidence="1">The sequence shown here is derived from an EMBL/GenBank/DDBJ whole genome shotgun (WGS) entry which is preliminary data.</text>
</comment>
<sequence>MSQYAATFSFSLLIYIFSCLLVNAQYLHFDKQITYQLKYNPDTADMRRQATETFELFINDSISFFESTNKNIFDSILQQQYKEGNTFGDYASASTYRSKFRFAIIKSIDAISFYEYEADFGPDLVRCDEPNRWDWNITNEEKTLHNLNCQLATVQYAGRRWEAWFCADIPIFDGPYKFGGLPGLIISLSSADKSWNFEVIDMDLNTAKKLVFNQYPARKVVQMHKADFFKEKRTMEKNRMLLHESKGRIKFKDAQSKLNMTNNYQKYLKKNSNKIELVP</sequence>
<accession>A0A2T8HNA2</accession>
<evidence type="ECO:0000313" key="2">
    <source>
        <dbReference type="Proteomes" id="UP000245627"/>
    </source>
</evidence>
<dbReference type="InterPro" id="IPR005901">
    <property type="entry name" value="GLPGLI"/>
</dbReference>
<organism evidence="1 2">
    <name type="scientific">Sphingobacterium corticibacter</name>
    <dbReference type="NCBI Taxonomy" id="2171749"/>
    <lineage>
        <taxon>Bacteria</taxon>
        <taxon>Pseudomonadati</taxon>
        <taxon>Bacteroidota</taxon>
        <taxon>Sphingobacteriia</taxon>
        <taxon>Sphingobacteriales</taxon>
        <taxon>Sphingobacteriaceae</taxon>
        <taxon>Sphingobacterium</taxon>
    </lineage>
</organism>
<name>A0A2T8HNA2_9SPHI</name>
<dbReference type="RefSeq" id="WP_116774641.1">
    <property type="nucleotide sequence ID" value="NZ_QDKG01000001.1"/>
</dbReference>